<accession>A0A859DQF3</accession>
<feature type="transmembrane region" description="Helical" evidence="1">
    <location>
        <begin position="108"/>
        <end position="132"/>
    </location>
</feature>
<protein>
    <submittedName>
        <fullName evidence="2">ECF transporter S component</fullName>
    </submittedName>
</protein>
<gene>
    <name evidence="2" type="ORF">GJQ69_05240</name>
    <name evidence="3" type="ORF">GKP14_08310</name>
</gene>
<keyword evidence="1" id="KW-0472">Membrane</keyword>
<feature type="transmembrane region" description="Helical" evidence="1">
    <location>
        <begin position="41"/>
        <end position="63"/>
    </location>
</feature>
<organism evidence="2 4">
    <name type="scientific">Caproicibacterium lactatifermentans</name>
    <dbReference type="NCBI Taxonomy" id="2666138"/>
    <lineage>
        <taxon>Bacteria</taxon>
        <taxon>Bacillati</taxon>
        <taxon>Bacillota</taxon>
        <taxon>Clostridia</taxon>
        <taxon>Eubacteriales</taxon>
        <taxon>Oscillospiraceae</taxon>
        <taxon>Caproicibacterium</taxon>
    </lineage>
</organism>
<dbReference type="EMBL" id="CP046051">
    <property type="protein sequence ID" value="QKN23936.1"/>
    <property type="molecule type" value="Genomic_DNA"/>
</dbReference>
<keyword evidence="5" id="KW-1185">Reference proteome</keyword>
<dbReference type="KEGG" id="clf:GJQ69_05240"/>
<keyword evidence="1" id="KW-1133">Transmembrane helix</keyword>
<dbReference type="Proteomes" id="UP000501316">
    <property type="component" value="Chromosome"/>
</dbReference>
<evidence type="ECO:0000256" key="1">
    <source>
        <dbReference type="SAM" id="Phobius"/>
    </source>
</evidence>
<proteinExistence type="predicted"/>
<evidence type="ECO:0000313" key="5">
    <source>
        <dbReference type="Proteomes" id="UP000509623"/>
    </source>
</evidence>
<evidence type="ECO:0000313" key="2">
    <source>
        <dbReference type="EMBL" id="QKN23936.1"/>
    </source>
</evidence>
<sequence>MTQKKETLWITQTAVCIALLVGLQAATAPLGSTILTGSIVNYLLVVSVMLCGVRSGCIVAVVSPIVAKLFGIGPLWALVPFIMAGNLVLVLLWSLIAKNESSRKFFRGAAAVVLSAVGKFLVLYFGIVKLAVPYILKLKGTKANVISMMFSYPQLLTAVIGGIVAALTLPLLKKAIHTHTA</sequence>
<dbReference type="RefSeq" id="WP_086035734.1">
    <property type="nucleotide sequence ID" value="NZ_CP046051.1"/>
</dbReference>
<reference evidence="3" key="3">
    <citation type="journal article" date="2022" name="Int. J. Syst. Evol. Microbiol.">
        <title>Caproicibacterium lactatifermentans sp. nov., isolated from pit clay used for the production of Chinese strong aroma-type liquor.</title>
        <authorList>
            <person name="Wang H."/>
            <person name="Gu Y."/>
            <person name="Zhao D."/>
            <person name="Qiao Z."/>
            <person name="Zheng J."/>
            <person name="Gao J."/>
            <person name="Ren C."/>
            <person name="Xu Y."/>
        </authorList>
    </citation>
    <scope>NUCLEOTIDE SEQUENCE</scope>
    <source>
        <strain evidence="3">JNU-WLY1368</strain>
    </source>
</reference>
<dbReference type="Proteomes" id="UP000509623">
    <property type="component" value="Chromosome"/>
</dbReference>
<keyword evidence="1" id="KW-0812">Transmembrane</keyword>
<dbReference type="EMBL" id="CP046161">
    <property type="protein sequence ID" value="QKO30993.1"/>
    <property type="molecule type" value="Genomic_DNA"/>
</dbReference>
<evidence type="ECO:0000313" key="3">
    <source>
        <dbReference type="EMBL" id="QKO30993.1"/>
    </source>
</evidence>
<reference evidence="3" key="2">
    <citation type="journal article" date="2021" name="Appl. Environ. Microbiol.">
        <title>Adaptability of a Caproate-Producing Bacterium Contributes to Its Dominance in an Anaerobic Fermentation System.</title>
        <authorList>
            <person name="Wang H."/>
            <person name="Gu Y."/>
            <person name="Zhou W."/>
            <person name="Zhao D."/>
            <person name="Qiao Z."/>
            <person name="Zheng J."/>
            <person name="Gao J."/>
            <person name="Chen X."/>
            <person name="Ren C."/>
            <person name="Xu Y."/>
        </authorList>
    </citation>
    <scope>NUCLEOTIDE SEQUENCE</scope>
    <source>
        <strain evidence="3">JNU-WLY1368</strain>
    </source>
</reference>
<dbReference type="Gene3D" id="1.10.1760.20">
    <property type="match status" value="1"/>
</dbReference>
<feature type="transmembrane region" description="Helical" evidence="1">
    <location>
        <begin position="152"/>
        <end position="172"/>
    </location>
</feature>
<evidence type="ECO:0000313" key="4">
    <source>
        <dbReference type="Proteomes" id="UP000501316"/>
    </source>
</evidence>
<reference evidence="4 5" key="1">
    <citation type="submission" date="2019-11" db="EMBL/GenBank/DDBJ databases">
        <authorList>
            <person name="Ren C."/>
            <person name="Wang H."/>
            <person name="Xu Y."/>
        </authorList>
    </citation>
    <scope>NUCLEOTIDE SEQUENCE [LARGE SCALE GENOMIC DNA]</scope>
    <source>
        <strain evidence="5">JNU-WLY1368</strain>
        <strain evidence="2 4">LBM 19010</strain>
    </source>
</reference>
<feature type="transmembrane region" description="Helical" evidence="1">
    <location>
        <begin position="75"/>
        <end position="96"/>
    </location>
</feature>
<dbReference type="AlphaFoldDB" id="A0A859DQF3"/>
<name>A0A859DQF3_9FIRM</name>